<dbReference type="Pfam" id="PF14432">
    <property type="entry name" value="DYW_deaminase"/>
    <property type="match status" value="1"/>
</dbReference>
<dbReference type="FunFam" id="1.25.40.10:FF:000196">
    <property type="entry name" value="Pentatricopeptide repeat-containing protein At4g14850"/>
    <property type="match status" value="1"/>
</dbReference>
<dbReference type="FunFam" id="1.25.40.10:FF:000227">
    <property type="entry name" value="Pentatricopeptide repeat-containing protein At3g13880"/>
    <property type="match status" value="1"/>
</dbReference>
<dbReference type="PROSITE" id="PS51375">
    <property type="entry name" value="PPR"/>
    <property type="match status" value="4"/>
</dbReference>
<feature type="compositionally biased region" description="Basic and acidic residues" evidence="4">
    <location>
        <begin position="15"/>
        <end position="30"/>
    </location>
</feature>
<dbReference type="InterPro" id="IPR011990">
    <property type="entry name" value="TPR-like_helical_dom_sf"/>
</dbReference>
<dbReference type="InterPro" id="IPR046960">
    <property type="entry name" value="PPR_At4g14850-like_plant"/>
</dbReference>
<dbReference type="InterPro" id="IPR046848">
    <property type="entry name" value="E_motif"/>
</dbReference>
<dbReference type="Pfam" id="PF20431">
    <property type="entry name" value="E_motif"/>
    <property type="match status" value="1"/>
</dbReference>
<evidence type="ECO:0000313" key="6">
    <source>
        <dbReference type="EMBL" id="KAJ8442609.1"/>
    </source>
</evidence>
<evidence type="ECO:0000259" key="5">
    <source>
        <dbReference type="Pfam" id="PF14432"/>
    </source>
</evidence>
<feature type="repeat" description="PPR" evidence="3">
    <location>
        <begin position="235"/>
        <end position="269"/>
    </location>
</feature>
<dbReference type="Pfam" id="PF01535">
    <property type="entry name" value="PPR"/>
    <property type="match status" value="2"/>
</dbReference>
<feature type="repeat" description="PPR" evidence="3">
    <location>
        <begin position="483"/>
        <end position="513"/>
    </location>
</feature>
<dbReference type="SUPFAM" id="SSF48452">
    <property type="entry name" value="TPR-like"/>
    <property type="match status" value="1"/>
</dbReference>
<comment type="similarity">
    <text evidence="1">Belongs to the PPR family. PCMP-H subfamily.</text>
</comment>
<dbReference type="PANTHER" id="PTHR47926:SF480">
    <property type="entry name" value="TETRATRICOPEPTIDE REPEAT-LIKE SUPERFAMILY PROTEIN ISOFORM 1"/>
    <property type="match status" value="1"/>
</dbReference>
<evidence type="ECO:0000256" key="4">
    <source>
        <dbReference type="SAM" id="MobiDB-lite"/>
    </source>
</evidence>
<gene>
    <name evidence="6" type="ORF">Cgig2_026551</name>
</gene>
<dbReference type="GO" id="GO:0009451">
    <property type="term" value="P:RNA modification"/>
    <property type="evidence" value="ECO:0007669"/>
    <property type="project" value="InterPro"/>
</dbReference>
<dbReference type="NCBIfam" id="TIGR00756">
    <property type="entry name" value="PPR"/>
    <property type="match status" value="4"/>
</dbReference>
<evidence type="ECO:0000256" key="1">
    <source>
        <dbReference type="ARBA" id="ARBA00006643"/>
    </source>
</evidence>
<dbReference type="PANTHER" id="PTHR47926">
    <property type="entry name" value="PENTATRICOPEPTIDE REPEAT-CONTAINING PROTEIN"/>
    <property type="match status" value="1"/>
</dbReference>
<dbReference type="Gene3D" id="1.25.40.10">
    <property type="entry name" value="Tetratricopeptide repeat domain"/>
    <property type="match status" value="4"/>
</dbReference>
<sequence length="759" mass="85248">MASLPSIAVSGNPKLEPELRRTPVPHEKSRNVSCPKCQSTTFLDANLERSLLIVREALSSFNESTQVESSFYVPLLQECIEKRSMSNAQMVHAHIVKTGTHEDPFVMTTLVNAYAKCGYMECSQKVFDRLPERNVVSWTGLMTGYVHDSKPEVAIRVFLQMLEVGAYPNSYTFGTILSACSSMLHVKLGKQIHAYIIKYGIESETSIGNALCSFYSKCRSLGSAVDAFRRIGDKDVISWTAVISACSDNGEPEIGLRYFTEMLSEDVELNEFTFTTILSLCCGLRALDVGRQTYSLSIKLGFQGNLPIKNSIMYLCLKCGLIDEANRLFDEMDSISSVTWNALIAGHAQMMDLSKDEISAHQSGSQALDAFMKMHRSGTKPDLFTLSSVLSVCSRLVALEQGEQVHAQTIKSGFLADLIVGTALVNTYSKCGDINRANKAFTEIQTRTVISWTSMIAAFAQHGQPQQALQQFEEMRLAGEKPNKVTFIGVLSACSHAGMVDEALRYFEMMKRTYEIKPIMEHYACLIDMYVRLGRLEEAFDLTQKIGCEPNDVIWSILIAGCRSHGNLELGFYAAEELLKLKPKDTPTYVMLLNMYLSAERWQDVSRIRKMMKDEKLGKLQDWSWLTIKDKVYSFAVHNRSCPSKEEVENYLGMLLNEVKHHGYRSQNLHVTDEEDEVEPLSSSAHHHSEKLAVAFGLLYTQKAMPVRIVKSISMCRDCHSFIKLVSEMAAREIIVRDSKRLHRFVNGHCCCGDFGNLL</sequence>
<keyword evidence="7" id="KW-1185">Reference proteome</keyword>
<feature type="repeat" description="PPR" evidence="3">
    <location>
        <begin position="134"/>
        <end position="168"/>
    </location>
</feature>
<evidence type="ECO:0000256" key="2">
    <source>
        <dbReference type="ARBA" id="ARBA00022737"/>
    </source>
</evidence>
<feature type="domain" description="DYW" evidence="5">
    <location>
        <begin position="669"/>
        <end position="755"/>
    </location>
</feature>
<feature type="region of interest" description="Disordered" evidence="4">
    <location>
        <begin position="1"/>
        <end position="32"/>
    </location>
</feature>
<protein>
    <recommendedName>
        <fullName evidence="5">DYW domain-containing protein</fullName>
    </recommendedName>
</protein>
<dbReference type="FunFam" id="1.25.40.10:FF:001093">
    <property type="entry name" value="Pentatricopeptide repeat-containing protein At2g34400"/>
    <property type="match status" value="1"/>
</dbReference>
<dbReference type="InterPro" id="IPR002885">
    <property type="entry name" value="PPR_rpt"/>
</dbReference>
<evidence type="ECO:0000313" key="7">
    <source>
        <dbReference type="Proteomes" id="UP001153076"/>
    </source>
</evidence>
<keyword evidence="2" id="KW-0677">Repeat</keyword>
<dbReference type="GO" id="GO:0003723">
    <property type="term" value="F:RNA binding"/>
    <property type="evidence" value="ECO:0007669"/>
    <property type="project" value="InterPro"/>
</dbReference>
<accession>A0A9Q1KFK9</accession>
<dbReference type="OrthoDB" id="744580at2759"/>
<feature type="repeat" description="PPR" evidence="3">
    <location>
        <begin position="448"/>
        <end position="482"/>
    </location>
</feature>
<organism evidence="6 7">
    <name type="scientific">Carnegiea gigantea</name>
    <dbReference type="NCBI Taxonomy" id="171969"/>
    <lineage>
        <taxon>Eukaryota</taxon>
        <taxon>Viridiplantae</taxon>
        <taxon>Streptophyta</taxon>
        <taxon>Embryophyta</taxon>
        <taxon>Tracheophyta</taxon>
        <taxon>Spermatophyta</taxon>
        <taxon>Magnoliopsida</taxon>
        <taxon>eudicotyledons</taxon>
        <taxon>Gunneridae</taxon>
        <taxon>Pentapetalae</taxon>
        <taxon>Caryophyllales</taxon>
        <taxon>Cactineae</taxon>
        <taxon>Cactaceae</taxon>
        <taxon>Cactoideae</taxon>
        <taxon>Echinocereeae</taxon>
        <taxon>Carnegiea</taxon>
    </lineage>
</organism>
<proteinExistence type="inferred from homology"/>
<reference evidence="6" key="1">
    <citation type="submission" date="2022-04" db="EMBL/GenBank/DDBJ databases">
        <title>Carnegiea gigantea Genome sequencing and assembly v2.</title>
        <authorList>
            <person name="Copetti D."/>
            <person name="Sanderson M.J."/>
            <person name="Burquez A."/>
            <person name="Wojciechowski M.F."/>
        </authorList>
    </citation>
    <scope>NUCLEOTIDE SEQUENCE</scope>
    <source>
        <strain evidence="6">SGP5-SGP5p</strain>
        <tissue evidence="6">Aerial part</tissue>
    </source>
</reference>
<dbReference type="EMBL" id="JAKOGI010000139">
    <property type="protein sequence ID" value="KAJ8442609.1"/>
    <property type="molecule type" value="Genomic_DNA"/>
</dbReference>
<dbReference type="InterPro" id="IPR032867">
    <property type="entry name" value="DYW_dom"/>
</dbReference>
<dbReference type="Proteomes" id="UP001153076">
    <property type="component" value="Unassembled WGS sequence"/>
</dbReference>
<dbReference type="GO" id="GO:0008270">
    <property type="term" value="F:zinc ion binding"/>
    <property type="evidence" value="ECO:0007669"/>
    <property type="project" value="InterPro"/>
</dbReference>
<comment type="caution">
    <text evidence="6">The sequence shown here is derived from an EMBL/GenBank/DDBJ whole genome shotgun (WGS) entry which is preliminary data.</text>
</comment>
<dbReference type="AlphaFoldDB" id="A0A9Q1KFK9"/>
<name>A0A9Q1KFK9_9CARY</name>
<dbReference type="Pfam" id="PF13041">
    <property type="entry name" value="PPR_2"/>
    <property type="match status" value="3"/>
</dbReference>
<evidence type="ECO:0000256" key="3">
    <source>
        <dbReference type="PROSITE-ProRule" id="PRU00708"/>
    </source>
</evidence>